<proteinExistence type="inferred from homology"/>
<keyword evidence="4 12" id="KW-0378">Hydrolase</keyword>
<comment type="similarity">
    <text evidence="1">Belongs to the helicase family. DnaB subfamily.</text>
</comment>
<dbReference type="RefSeq" id="WP_209512587.1">
    <property type="nucleotide sequence ID" value="NZ_JAGGKS010000008.1"/>
</dbReference>
<dbReference type="Gene3D" id="3.40.50.300">
    <property type="entry name" value="P-loop containing nucleotide triphosphate hydrolases"/>
    <property type="match status" value="1"/>
</dbReference>
<dbReference type="InterPro" id="IPR027417">
    <property type="entry name" value="P-loop_NTPase"/>
</dbReference>
<reference evidence="12 13" key="1">
    <citation type="submission" date="2021-03" db="EMBL/GenBank/DDBJ databases">
        <title>Genomic Encyclopedia of Type Strains, Phase IV (KMG-IV): sequencing the most valuable type-strain genomes for metagenomic binning, comparative biology and taxonomic classification.</title>
        <authorList>
            <person name="Goeker M."/>
        </authorList>
    </citation>
    <scope>NUCLEOTIDE SEQUENCE [LARGE SCALE GENOMIC DNA]</scope>
    <source>
        <strain evidence="12 13">DSM 24004</strain>
    </source>
</reference>
<evidence type="ECO:0000256" key="5">
    <source>
        <dbReference type="ARBA" id="ARBA00022806"/>
    </source>
</evidence>
<dbReference type="InterPro" id="IPR016136">
    <property type="entry name" value="DNA_helicase_N/primase_C"/>
</dbReference>
<keyword evidence="7" id="KW-0238">DNA-binding</keyword>
<evidence type="ECO:0000256" key="4">
    <source>
        <dbReference type="ARBA" id="ARBA00022801"/>
    </source>
</evidence>
<dbReference type="PROSITE" id="PS51199">
    <property type="entry name" value="SF4_HELICASE"/>
    <property type="match status" value="1"/>
</dbReference>
<evidence type="ECO:0000256" key="3">
    <source>
        <dbReference type="ARBA" id="ARBA00022741"/>
    </source>
</evidence>
<evidence type="ECO:0000256" key="2">
    <source>
        <dbReference type="ARBA" id="ARBA00022705"/>
    </source>
</evidence>
<keyword evidence="6" id="KW-0067">ATP-binding</keyword>
<dbReference type="PANTHER" id="PTHR30153:SF2">
    <property type="entry name" value="REPLICATIVE DNA HELICASE"/>
    <property type="match status" value="1"/>
</dbReference>
<dbReference type="SUPFAM" id="SSF52540">
    <property type="entry name" value="P-loop containing nucleoside triphosphate hydrolases"/>
    <property type="match status" value="1"/>
</dbReference>
<name>A0ABS4GGP9_9FIRM</name>
<dbReference type="SUPFAM" id="SSF48024">
    <property type="entry name" value="N-terminal domain of DnaB helicase"/>
    <property type="match status" value="1"/>
</dbReference>
<feature type="domain" description="SF4 helicase" evidence="11">
    <location>
        <begin position="164"/>
        <end position="423"/>
    </location>
</feature>
<evidence type="ECO:0000259" key="11">
    <source>
        <dbReference type="PROSITE" id="PS51199"/>
    </source>
</evidence>
<dbReference type="Pfam" id="PF00772">
    <property type="entry name" value="DnaB"/>
    <property type="match status" value="1"/>
</dbReference>
<accession>A0ABS4GGP9</accession>
<keyword evidence="3" id="KW-0547">Nucleotide-binding</keyword>
<gene>
    <name evidence="12" type="ORF">J2Z76_002740</name>
</gene>
<evidence type="ECO:0000256" key="6">
    <source>
        <dbReference type="ARBA" id="ARBA00022840"/>
    </source>
</evidence>
<dbReference type="InterPro" id="IPR007694">
    <property type="entry name" value="DNA_helicase_DnaB-like_C"/>
</dbReference>
<evidence type="ECO:0000256" key="1">
    <source>
        <dbReference type="ARBA" id="ARBA00008428"/>
    </source>
</evidence>
<keyword evidence="5 12" id="KW-0347">Helicase</keyword>
<evidence type="ECO:0000313" key="13">
    <source>
        <dbReference type="Proteomes" id="UP001519342"/>
    </source>
</evidence>
<dbReference type="GO" id="GO:0003678">
    <property type="term" value="F:DNA helicase activity"/>
    <property type="evidence" value="ECO:0007669"/>
    <property type="project" value="UniProtKB-EC"/>
</dbReference>
<dbReference type="EMBL" id="JAGGKS010000008">
    <property type="protein sequence ID" value="MBP1926870.1"/>
    <property type="molecule type" value="Genomic_DNA"/>
</dbReference>
<dbReference type="InterPro" id="IPR007693">
    <property type="entry name" value="DNA_helicase_DnaB-like_N"/>
</dbReference>
<sequence length="436" mass="49282">MNQVDSNVQAEYSIIGSIIMDHKIVSELTDVLKVEDFSYRLLGQVYEHAISRYFSNEIFEVVTAVEFLKSIGLEQSSAMELCVKCSNNIQTKETIKRYAELVVELSKKRKIKAIAAEILNSSADSDDMVTEAIVKLNDVNKGKSDSSLYSMDEAVLNYINSLGNEQDGSKVDTGFYKLDRNLMGMRGGELIVLAARPGCGKSAFSLNIGLNAARNKKRVIAFSQEMKSDELVERMMASGTGISMNLLINKFKGVTEEAKDKHWQSILSYGNHLSRLPLHIFDNPFVTPLMIKNICLKFSDLSLVIVDYLQLIRTNKKYGNKNLEVGDITRDLKMLAMELDVPILLLSQLNRSARETEKPSLTDLRDSGEIEQNANKVIMIWKTDVDEGNIGVYIPKNRRGNNGTVEFRFDGEHMRYEELKTEYKPKTVSKRYSVDY</sequence>
<evidence type="ECO:0000256" key="10">
    <source>
        <dbReference type="ARBA" id="ARBA00048954"/>
    </source>
</evidence>
<dbReference type="GO" id="GO:0016787">
    <property type="term" value="F:hydrolase activity"/>
    <property type="evidence" value="ECO:0007669"/>
    <property type="project" value="UniProtKB-KW"/>
</dbReference>
<keyword evidence="13" id="KW-1185">Reference proteome</keyword>
<evidence type="ECO:0000313" key="12">
    <source>
        <dbReference type="EMBL" id="MBP1926870.1"/>
    </source>
</evidence>
<keyword evidence="8" id="KW-0413">Isomerase</keyword>
<dbReference type="EC" id="5.6.2.3" evidence="9"/>
<dbReference type="Gene3D" id="1.10.860.10">
    <property type="entry name" value="DNAb Helicase, Chain A"/>
    <property type="match status" value="1"/>
</dbReference>
<dbReference type="Pfam" id="PF03796">
    <property type="entry name" value="DnaB_C"/>
    <property type="match status" value="1"/>
</dbReference>
<dbReference type="InterPro" id="IPR036185">
    <property type="entry name" value="DNA_heli_DnaB-like_N_sf"/>
</dbReference>
<dbReference type="Proteomes" id="UP001519342">
    <property type="component" value="Unassembled WGS sequence"/>
</dbReference>
<comment type="caution">
    <text evidence="12">The sequence shown here is derived from an EMBL/GenBank/DDBJ whole genome shotgun (WGS) entry which is preliminary data.</text>
</comment>
<comment type="catalytic activity">
    <reaction evidence="10">
        <text>ATP + H2O = ADP + phosphate + H(+)</text>
        <dbReference type="Rhea" id="RHEA:13065"/>
        <dbReference type="ChEBI" id="CHEBI:15377"/>
        <dbReference type="ChEBI" id="CHEBI:15378"/>
        <dbReference type="ChEBI" id="CHEBI:30616"/>
        <dbReference type="ChEBI" id="CHEBI:43474"/>
        <dbReference type="ChEBI" id="CHEBI:456216"/>
        <dbReference type="EC" id="5.6.2.3"/>
    </reaction>
</comment>
<keyword evidence="2" id="KW-0235">DNA replication</keyword>
<evidence type="ECO:0000256" key="7">
    <source>
        <dbReference type="ARBA" id="ARBA00023125"/>
    </source>
</evidence>
<organism evidence="12 13">
    <name type="scientific">Sedimentibacter acidaminivorans</name>
    <dbReference type="NCBI Taxonomy" id="913099"/>
    <lineage>
        <taxon>Bacteria</taxon>
        <taxon>Bacillati</taxon>
        <taxon>Bacillota</taxon>
        <taxon>Tissierellia</taxon>
        <taxon>Sedimentibacter</taxon>
    </lineage>
</organism>
<dbReference type="PANTHER" id="PTHR30153">
    <property type="entry name" value="REPLICATIVE DNA HELICASE DNAB"/>
    <property type="match status" value="1"/>
</dbReference>
<evidence type="ECO:0000256" key="8">
    <source>
        <dbReference type="ARBA" id="ARBA00023235"/>
    </source>
</evidence>
<evidence type="ECO:0000256" key="9">
    <source>
        <dbReference type="ARBA" id="ARBA00044969"/>
    </source>
</evidence>
<protein>
    <recommendedName>
        <fullName evidence="9">DNA 5'-3' helicase</fullName>
        <ecNumber evidence="9">5.6.2.3</ecNumber>
    </recommendedName>
</protein>